<feature type="domain" description="RDD" evidence="7">
    <location>
        <begin position="1"/>
        <end position="154"/>
    </location>
</feature>
<dbReference type="GO" id="GO:0005886">
    <property type="term" value="C:plasma membrane"/>
    <property type="evidence" value="ECO:0007669"/>
    <property type="project" value="UniProtKB-SubCell"/>
</dbReference>
<sequence length="166" mass="18276">MGKRVKALIADTGWIMAYGALLSLFSFALQPLFTIDAGTSQAAGSMMLVLPVVLFFAYAESSVHQGTPGKRFAGLKVVNDRGNRISFFQALIRSCVKFLPWELAHYGIWQMVFSPNVEEPHTLIVLIASNLLAIVYFVLPFLNRKRKSVHDFAAAAVVADREVSAV</sequence>
<comment type="caution">
    <text evidence="8">The sequence shown here is derived from an EMBL/GenBank/DDBJ whole genome shotgun (WGS) entry which is preliminary data.</text>
</comment>
<dbReference type="AlphaFoldDB" id="A0A7X2V458"/>
<dbReference type="InterPro" id="IPR010432">
    <property type="entry name" value="RDD"/>
</dbReference>
<gene>
    <name evidence="8" type="ORF">GKZ89_08205</name>
</gene>
<evidence type="ECO:0000256" key="1">
    <source>
        <dbReference type="ARBA" id="ARBA00004651"/>
    </source>
</evidence>
<feature type="transmembrane region" description="Helical" evidence="6">
    <location>
        <begin position="121"/>
        <end position="142"/>
    </location>
</feature>
<evidence type="ECO:0000256" key="3">
    <source>
        <dbReference type="ARBA" id="ARBA00022692"/>
    </source>
</evidence>
<proteinExistence type="predicted"/>
<dbReference type="Proteomes" id="UP000434639">
    <property type="component" value="Unassembled WGS sequence"/>
</dbReference>
<name>A0A7X2V458_9BACI</name>
<evidence type="ECO:0000256" key="6">
    <source>
        <dbReference type="SAM" id="Phobius"/>
    </source>
</evidence>
<evidence type="ECO:0000259" key="7">
    <source>
        <dbReference type="Pfam" id="PF06271"/>
    </source>
</evidence>
<comment type="subcellular location">
    <subcellularLocation>
        <location evidence="1">Cell membrane</location>
        <topology evidence="1">Multi-pass membrane protein</topology>
    </subcellularLocation>
</comment>
<evidence type="ECO:0000313" key="9">
    <source>
        <dbReference type="Proteomes" id="UP000434639"/>
    </source>
</evidence>
<evidence type="ECO:0000256" key="2">
    <source>
        <dbReference type="ARBA" id="ARBA00022475"/>
    </source>
</evidence>
<keyword evidence="3 6" id="KW-0812">Transmembrane</keyword>
<dbReference type="PANTHER" id="PTHR36115:SF6">
    <property type="entry name" value="PROLINE-RICH ANTIGEN HOMOLOG"/>
    <property type="match status" value="1"/>
</dbReference>
<keyword evidence="9" id="KW-1185">Reference proteome</keyword>
<keyword evidence="2" id="KW-1003">Cell membrane</keyword>
<dbReference type="EMBL" id="WMIB01000006">
    <property type="protein sequence ID" value="MTH53397.1"/>
    <property type="molecule type" value="Genomic_DNA"/>
</dbReference>
<organism evidence="8 9">
    <name type="scientific">Metabacillus mangrovi</name>
    <dbReference type="NCBI Taxonomy" id="1491830"/>
    <lineage>
        <taxon>Bacteria</taxon>
        <taxon>Bacillati</taxon>
        <taxon>Bacillota</taxon>
        <taxon>Bacilli</taxon>
        <taxon>Bacillales</taxon>
        <taxon>Bacillaceae</taxon>
        <taxon>Metabacillus</taxon>
    </lineage>
</organism>
<feature type="transmembrane region" description="Helical" evidence="6">
    <location>
        <begin position="12"/>
        <end position="33"/>
    </location>
</feature>
<dbReference type="PANTHER" id="PTHR36115">
    <property type="entry name" value="PROLINE-RICH ANTIGEN HOMOLOG-RELATED"/>
    <property type="match status" value="1"/>
</dbReference>
<keyword evidence="4 6" id="KW-1133">Transmembrane helix</keyword>
<protein>
    <recommendedName>
        <fullName evidence="7">RDD domain-containing protein</fullName>
    </recommendedName>
</protein>
<dbReference type="OrthoDB" id="1450430at2"/>
<evidence type="ECO:0000256" key="5">
    <source>
        <dbReference type="ARBA" id="ARBA00023136"/>
    </source>
</evidence>
<dbReference type="Pfam" id="PF06271">
    <property type="entry name" value="RDD"/>
    <property type="match status" value="1"/>
</dbReference>
<reference evidence="8 9" key="1">
    <citation type="journal article" date="2017" name="Int. J. Syst. Evol. Microbiol.">
        <title>Bacillus mangrovi sp. nov., isolated from a sediment sample from a mangrove forest.</title>
        <authorList>
            <person name="Gupta V."/>
            <person name="Singh P.K."/>
            <person name="Korpole S."/>
            <person name="Tanuku N.R.S."/>
            <person name="Pinnaka A.K."/>
        </authorList>
    </citation>
    <scope>NUCLEOTIDE SEQUENCE [LARGE SCALE GENOMIC DNA]</scope>
    <source>
        <strain evidence="8 9">KCTC 33872</strain>
    </source>
</reference>
<dbReference type="RefSeq" id="WP_155111931.1">
    <property type="nucleotide sequence ID" value="NZ_WMIB01000006.1"/>
</dbReference>
<evidence type="ECO:0000313" key="8">
    <source>
        <dbReference type="EMBL" id="MTH53397.1"/>
    </source>
</evidence>
<accession>A0A7X2V458</accession>
<dbReference type="InterPro" id="IPR051791">
    <property type="entry name" value="Pra-immunoreactive"/>
</dbReference>
<evidence type="ECO:0000256" key="4">
    <source>
        <dbReference type="ARBA" id="ARBA00022989"/>
    </source>
</evidence>
<keyword evidence="5 6" id="KW-0472">Membrane</keyword>